<dbReference type="RefSeq" id="WP_274658991.1">
    <property type="nucleotide sequence ID" value="NZ_CP101655.1"/>
</dbReference>
<name>A0ABY7ZE27_9PSED</name>
<sequence length="96" mass="10977">MDPLYIEDTDNWIGCPTPLESCRHQLQICKSEIQEQTIDARSKADDASRRATDIEIKSNWELMAKDRQISHFSTAIKKLKGAPPFAPSFPHQCDNF</sequence>
<dbReference type="Proteomes" id="UP001222282">
    <property type="component" value="Chromosome"/>
</dbReference>
<keyword evidence="2" id="KW-1185">Reference proteome</keyword>
<reference evidence="1 2" key="1">
    <citation type="submission" date="2022-07" db="EMBL/GenBank/DDBJ databases">
        <authorList>
            <person name="Abrouk D."/>
            <person name="Moenne-Loccoz Y."/>
            <person name="Todorovic I."/>
            <person name="Raicevic V."/>
            <person name="Jovicic-Petrovic J."/>
        </authorList>
    </citation>
    <scope>NUCLEOTIDE SEQUENCE [LARGE SCALE GENOMIC DNA]</scope>
    <source>
        <strain evidence="2">IT-P374</strain>
    </source>
</reference>
<accession>A0ABY7ZE27</accession>
<protein>
    <submittedName>
        <fullName evidence="1">Uncharacterized protein</fullName>
    </submittedName>
</protein>
<evidence type="ECO:0000313" key="1">
    <source>
        <dbReference type="EMBL" id="WDR37996.1"/>
    </source>
</evidence>
<gene>
    <name evidence="1" type="ORF">NN484_09745</name>
</gene>
<proteinExistence type="predicted"/>
<dbReference type="EMBL" id="CP101655">
    <property type="protein sequence ID" value="WDR37996.1"/>
    <property type="molecule type" value="Genomic_DNA"/>
</dbReference>
<organism evidence="1 2">
    <name type="scientific">Pseudomonas serboccidentalis</name>
    <dbReference type="NCBI Taxonomy" id="2964670"/>
    <lineage>
        <taxon>Bacteria</taxon>
        <taxon>Pseudomonadati</taxon>
        <taxon>Pseudomonadota</taxon>
        <taxon>Gammaproteobacteria</taxon>
        <taxon>Pseudomonadales</taxon>
        <taxon>Pseudomonadaceae</taxon>
        <taxon>Pseudomonas</taxon>
    </lineage>
</organism>
<evidence type="ECO:0000313" key="2">
    <source>
        <dbReference type="Proteomes" id="UP001222282"/>
    </source>
</evidence>